<reference evidence="1" key="1">
    <citation type="submission" date="2020-02" db="EMBL/GenBank/DDBJ databases">
        <authorList>
            <person name="Meier V. D."/>
        </authorList>
    </citation>
    <scope>NUCLEOTIDE SEQUENCE</scope>
    <source>
        <strain evidence="1">AVDCRST_MAG02</strain>
    </source>
</reference>
<accession>A0A6J4R4B3</accession>
<dbReference type="AlphaFoldDB" id="A0A6J4R4B3"/>
<proteinExistence type="predicted"/>
<sequence length="41" mass="4603">CGKDVEDPGRDLRIPVTPLRSLSWAEWTSAAWLPPSITPKR</sequence>
<feature type="non-terminal residue" evidence="1">
    <location>
        <position position="41"/>
    </location>
</feature>
<dbReference type="EMBL" id="CADCVH010000088">
    <property type="protein sequence ID" value="CAA9463806.1"/>
    <property type="molecule type" value="Genomic_DNA"/>
</dbReference>
<evidence type="ECO:0000313" key="1">
    <source>
        <dbReference type="EMBL" id="CAA9463806.1"/>
    </source>
</evidence>
<protein>
    <submittedName>
        <fullName evidence="1">Uncharacterized protein</fullName>
    </submittedName>
</protein>
<feature type="non-terminal residue" evidence="1">
    <location>
        <position position="1"/>
    </location>
</feature>
<name>A0A6J4R4B3_9ACTN</name>
<organism evidence="1">
    <name type="scientific">uncultured Rubrobacteraceae bacterium</name>
    <dbReference type="NCBI Taxonomy" id="349277"/>
    <lineage>
        <taxon>Bacteria</taxon>
        <taxon>Bacillati</taxon>
        <taxon>Actinomycetota</taxon>
        <taxon>Rubrobacteria</taxon>
        <taxon>Rubrobacterales</taxon>
        <taxon>Rubrobacteraceae</taxon>
        <taxon>environmental samples</taxon>
    </lineage>
</organism>
<gene>
    <name evidence="1" type="ORF">AVDCRST_MAG02-2694</name>
</gene>